<evidence type="ECO:0000256" key="4">
    <source>
        <dbReference type="ARBA" id="ARBA00022989"/>
    </source>
</evidence>
<feature type="transmembrane region" description="Helical" evidence="6">
    <location>
        <begin position="225"/>
        <end position="250"/>
    </location>
</feature>
<comment type="caution">
    <text evidence="8">The sequence shown here is derived from an EMBL/GenBank/DDBJ whole genome shotgun (WGS) entry which is preliminary data.</text>
</comment>
<evidence type="ECO:0000259" key="7">
    <source>
        <dbReference type="Pfam" id="PF00122"/>
    </source>
</evidence>
<dbReference type="Gene3D" id="3.40.50.1000">
    <property type="entry name" value="HAD superfamily/HAD-like"/>
    <property type="match status" value="1"/>
</dbReference>
<proteinExistence type="predicted"/>
<dbReference type="InterPro" id="IPR008250">
    <property type="entry name" value="ATPase_P-typ_transduc_dom_A_sf"/>
</dbReference>
<keyword evidence="2 6" id="KW-0812">Transmembrane</keyword>
<keyword evidence="3" id="KW-0460">Magnesium</keyword>
<protein>
    <submittedName>
        <fullName evidence="8">Cation transport ATPase</fullName>
    </submittedName>
</protein>
<dbReference type="Gene3D" id="2.70.150.10">
    <property type="entry name" value="Calcium-transporting ATPase, cytoplasmic transduction domain A"/>
    <property type="match status" value="1"/>
</dbReference>
<feature type="domain" description="P-type ATPase A" evidence="7">
    <location>
        <begin position="86"/>
        <end position="128"/>
    </location>
</feature>
<gene>
    <name evidence="8" type="ORF">X797_004290</name>
</gene>
<dbReference type="GO" id="GO:0005388">
    <property type="term" value="F:P-type calcium transporter activity"/>
    <property type="evidence" value="ECO:0007669"/>
    <property type="project" value="TreeGrafter"/>
</dbReference>
<evidence type="ECO:0000256" key="2">
    <source>
        <dbReference type="ARBA" id="ARBA00022692"/>
    </source>
</evidence>
<evidence type="ECO:0000256" key="3">
    <source>
        <dbReference type="ARBA" id="ARBA00022842"/>
    </source>
</evidence>
<evidence type="ECO:0000256" key="5">
    <source>
        <dbReference type="ARBA" id="ARBA00023136"/>
    </source>
</evidence>
<keyword evidence="4 6" id="KW-1133">Transmembrane helix</keyword>
<dbReference type="GO" id="GO:0006874">
    <property type="term" value="P:intracellular calcium ion homeostasis"/>
    <property type="evidence" value="ECO:0007669"/>
    <property type="project" value="TreeGrafter"/>
</dbReference>
<dbReference type="GO" id="GO:0005886">
    <property type="term" value="C:plasma membrane"/>
    <property type="evidence" value="ECO:0007669"/>
    <property type="project" value="TreeGrafter"/>
</dbReference>
<dbReference type="SUPFAM" id="SSF81653">
    <property type="entry name" value="Calcium ATPase, transduction domain A"/>
    <property type="match status" value="1"/>
</dbReference>
<accession>A0A0A1V0S0</accession>
<evidence type="ECO:0000313" key="8">
    <source>
        <dbReference type="EMBL" id="EXV03168.1"/>
    </source>
</evidence>
<dbReference type="GO" id="GO:0012505">
    <property type="term" value="C:endomembrane system"/>
    <property type="evidence" value="ECO:0007669"/>
    <property type="project" value="UniProtKB-SubCell"/>
</dbReference>
<name>A0A0A1V0S0_9HYPO</name>
<dbReference type="InterPro" id="IPR023214">
    <property type="entry name" value="HAD_sf"/>
</dbReference>
<dbReference type="HOGENOM" id="CLU_364884_0_0_1"/>
<comment type="subcellular location">
    <subcellularLocation>
        <location evidence="1">Endomembrane system</location>
        <topology evidence="1">Multi-pass membrane protein</topology>
    </subcellularLocation>
</comment>
<feature type="transmembrane region" description="Helical" evidence="6">
    <location>
        <begin position="506"/>
        <end position="526"/>
    </location>
</feature>
<organism evidence="8 9">
    <name type="scientific">Metarhizium robertsii</name>
    <dbReference type="NCBI Taxonomy" id="568076"/>
    <lineage>
        <taxon>Eukaryota</taxon>
        <taxon>Fungi</taxon>
        <taxon>Dikarya</taxon>
        <taxon>Ascomycota</taxon>
        <taxon>Pezizomycotina</taxon>
        <taxon>Sordariomycetes</taxon>
        <taxon>Hypocreomycetidae</taxon>
        <taxon>Hypocreales</taxon>
        <taxon>Clavicipitaceae</taxon>
        <taxon>Metarhizium</taxon>
    </lineage>
</organism>
<dbReference type="Proteomes" id="UP000030151">
    <property type="component" value="Unassembled WGS sequence"/>
</dbReference>
<keyword evidence="5 6" id="KW-0472">Membrane</keyword>
<evidence type="ECO:0000313" key="9">
    <source>
        <dbReference type="Proteomes" id="UP000030151"/>
    </source>
</evidence>
<dbReference type="InterPro" id="IPR023298">
    <property type="entry name" value="ATPase_P-typ_TM_dom_sf"/>
</dbReference>
<dbReference type="SUPFAM" id="SSF81665">
    <property type="entry name" value="Calcium ATPase, transmembrane domain M"/>
    <property type="match status" value="1"/>
</dbReference>
<dbReference type="InterPro" id="IPR036412">
    <property type="entry name" value="HAD-like_sf"/>
</dbReference>
<evidence type="ECO:0000256" key="6">
    <source>
        <dbReference type="SAM" id="Phobius"/>
    </source>
</evidence>
<feature type="transmembrane region" description="Helical" evidence="6">
    <location>
        <begin position="188"/>
        <end position="213"/>
    </location>
</feature>
<dbReference type="InterPro" id="IPR059000">
    <property type="entry name" value="ATPase_P-type_domA"/>
</dbReference>
<reference evidence="8 9" key="1">
    <citation type="submission" date="2014-02" db="EMBL/GenBank/DDBJ databases">
        <title>The genome sequence of the entomopathogenic fungus Metarhizium robertsii ARSEF 2575.</title>
        <authorList>
            <person name="Giuliano Garisto Donzelli B."/>
            <person name="Roe B.A."/>
            <person name="Macmil S.L."/>
            <person name="Krasnoff S.B."/>
            <person name="Gibson D.M."/>
        </authorList>
    </citation>
    <scope>NUCLEOTIDE SEQUENCE [LARGE SCALE GENOMIC DNA]</scope>
    <source>
        <strain evidence="8 9">ARSEF 2575</strain>
    </source>
</reference>
<dbReference type="PANTHER" id="PTHR24093:SF369">
    <property type="entry name" value="CALCIUM-TRANSPORTING ATPASE"/>
    <property type="match status" value="1"/>
</dbReference>
<evidence type="ECO:0000256" key="1">
    <source>
        <dbReference type="ARBA" id="ARBA00004127"/>
    </source>
</evidence>
<feature type="transmembrane region" description="Helical" evidence="6">
    <location>
        <begin position="482"/>
        <end position="500"/>
    </location>
</feature>
<dbReference type="EMBL" id="JELW01000004">
    <property type="protein sequence ID" value="EXV03168.1"/>
    <property type="molecule type" value="Genomic_DNA"/>
</dbReference>
<sequence>MTDKNITGLQAGDDGISMPVNSLNVSPRNFSKLPSPNPMPILRSERNPDFISDLTGNMRPQQHSLDYENASRLASSNEATTAVGSIHIEPGDLVPVDGILMEGHVKCDESQAPGEREVVRNQPAKDAYVAIENHENVTKLDPCIQSGAQGVGTFITTPTGVYSSYDRTIMSPNKGLEPIPPQGKINAVATYITMIAASASLLLLIFLLIPFLFNRPRLTFGDPLFSNISIIVIAIVIVAVLDGLFLAAALASEFATTRLGVKNNFVRHLKACEAMGNVTTIGPDKTGILRQNKMPVVSGTTGTTHRLSTAQQSFRDSGDYEGMSLDDGRGISSTNFVSMSSAPAKDRLIKSATLNSMESKMVRTLARDKITAQDCGILQPSSVVIQGPNFRNLGIPQQSKIISKLHVLQRSSPEDKRILIERLKEMGTTIAVKEPARKSGTEVAQEASAIVIMDDNFATIVKALKWGQAVNDAVRQFLRPQLTANVPAVLLALILAVSSGSQPSTWMAALFLWVNLIMDTLAALALSTDPPRESTRIRKPESKGSYAQCCHNNEVGGDSQTLDTSVRHNAATLLRSRNGILPIPGRTMFLRTVGSTPLSFTPVCGCSSFCPWK</sequence>
<dbReference type="eggNOG" id="KOG0204">
    <property type="taxonomic scope" value="Eukaryota"/>
</dbReference>
<dbReference type="Pfam" id="PF00122">
    <property type="entry name" value="E1-E2_ATPase"/>
    <property type="match status" value="1"/>
</dbReference>
<dbReference type="PANTHER" id="PTHR24093">
    <property type="entry name" value="CATION TRANSPORTING ATPASE"/>
    <property type="match status" value="1"/>
</dbReference>
<dbReference type="SUPFAM" id="SSF56784">
    <property type="entry name" value="HAD-like"/>
    <property type="match status" value="1"/>
</dbReference>
<dbReference type="AlphaFoldDB" id="A0A0A1V0S0"/>
<dbReference type="Gene3D" id="1.20.1110.10">
    <property type="entry name" value="Calcium-transporting ATPase, transmembrane domain"/>
    <property type="match status" value="2"/>
</dbReference>